<organism evidence="2 3">
    <name type="scientific">Sulfuriroseicoccus oceanibius</name>
    <dbReference type="NCBI Taxonomy" id="2707525"/>
    <lineage>
        <taxon>Bacteria</taxon>
        <taxon>Pseudomonadati</taxon>
        <taxon>Verrucomicrobiota</taxon>
        <taxon>Verrucomicrobiia</taxon>
        <taxon>Verrucomicrobiales</taxon>
        <taxon>Verrucomicrobiaceae</taxon>
        <taxon>Sulfuriroseicoccus</taxon>
    </lineage>
</organism>
<sequence>MPKGTPFKLAICGASELPELAKHPVTHVVSIWHPGAQRATYEPAVRHLFPMARILFAVFDDIASETQAGSEDRPPTLDQIERILEFTAGFRPGDTVGIHCLAGISRSSAVATAALAQHLGPGAEAQAIAKVREVRKRSHPNRLIIEYADQLLGRKGALVRAVETSFGMFSYESFKGWRRRHPSDSFYIH</sequence>
<dbReference type="InterPro" id="IPR016130">
    <property type="entry name" value="Tyr_Pase_AS"/>
</dbReference>
<dbReference type="SUPFAM" id="SSF52799">
    <property type="entry name" value="(Phosphotyrosine protein) phosphatases II"/>
    <property type="match status" value="1"/>
</dbReference>
<dbReference type="InterPro" id="IPR000387">
    <property type="entry name" value="Tyr_Pase_dom"/>
</dbReference>
<dbReference type="Proteomes" id="UP000475117">
    <property type="component" value="Chromosome"/>
</dbReference>
<dbReference type="PROSITE" id="PS50056">
    <property type="entry name" value="TYR_PHOSPHATASE_2"/>
    <property type="match status" value="1"/>
</dbReference>
<dbReference type="InterPro" id="IPR029021">
    <property type="entry name" value="Prot-tyrosine_phosphatase-like"/>
</dbReference>
<dbReference type="AlphaFoldDB" id="A0A6B3L4G7"/>
<proteinExistence type="predicted"/>
<reference evidence="2 3" key="1">
    <citation type="submission" date="2020-12" db="EMBL/GenBank/DDBJ databases">
        <title>Sulforoseuscoccus oceanibium gen. nov., sp. nov., a representative of the phylum Verrucomicrobia with special cytoplasmic membrane, and proposal of Sulforoseuscoccusaceae fam. nov.</title>
        <authorList>
            <person name="Xi F."/>
        </authorList>
    </citation>
    <scope>NUCLEOTIDE SEQUENCE [LARGE SCALE GENOMIC DNA]</scope>
    <source>
        <strain evidence="2 3">T37</strain>
    </source>
</reference>
<keyword evidence="3" id="KW-1185">Reference proteome</keyword>
<protein>
    <submittedName>
        <fullName evidence="2">Dual specificity protein phosphatase family protein</fullName>
    </submittedName>
</protein>
<dbReference type="RefSeq" id="WP_164364027.1">
    <property type="nucleotide sequence ID" value="NZ_CP066776.1"/>
</dbReference>
<evidence type="ECO:0000313" key="2">
    <source>
        <dbReference type="EMBL" id="QQL45239.1"/>
    </source>
</evidence>
<dbReference type="PROSITE" id="PS00383">
    <property type="entry name" value="TYR_PHOSPHATASE_1"/>
    <property type="match status" value="1"/>
</dbReference>
<dbReference type="EMBL" id="CP066776">
    <property type="protein sequence ID" value="QQL45239.1"/>
    <property type="molecule type" value="Genomic_DNA"/>
</dbReference>
<feature type="domain" description="Tyrosine specific protein phosphatases" evidence="1">
    <location>
        <begin position="74"/>
        <end position="135"/>
    </location>
</feature>
<accession>A0A6B3L4G7</accession>
<evidence type="ECO:0000259" key="1">
    <source>
        <dbReference type="PROSITE" id="PS50056"/>
    </source>
</evidence>
<dbReference type="Gene3D" id="3.90.190.10">
    <property type="entry name" value="Protein tyrosine phosphatase superfamily"/>
    <property type="match status" value="1"/>
</dbReference>
<evidence type="ECO:0000313" key="3">
    <source>
        <dbReference type="Proteomes" id="UP000475117"/>
    </source>
</evidence>
<name>A0A6B3L4G7_9BACT</name>
<dbReference type="KEGG" id="soa:G3M56_001230"/>
<gene>
    <name evidence="2" type="ORF">G3M56_001230</name>
</gene>